<dbReference type="AlphaFoldDB" id="A0A815Y2V6"/>
<feature type="non-terminal residue" evidence="2">
    <location>
        <position position="29"/>
    </location>
</feature>
<accession>A0A815Y2V6</accession>
<reference evidence="2" key="1">
    <citation type="submission" date="2021-02" db="EMBL/GenBank/DDBJ databases">
        <authorList>
            <person name="Nowell W R."/>
        </authorList>
    </citation>
    <scope>NUCLEOTIDE SEQUENCE</scope>
</reference>
<evidence type="ECO:0000313" key="2">
    <source>
        <dbReference type="EMBL" id="CAF1564647.1"/>
    </source>
</evidence>
<dbReference type="Proteomes" id="UP000663889">
    <property type="component" value="Unassembled WGS sequence"/>
</dbReference>
<comment type="caution">
    <text evidence="2">The sequence shown here is derived from an EMBL/GenBank/DDBJ whole genome shotgun (WGS) entry which is preliminary data.</text>
</comment>
<proteinExistence type="predicted"/>
<evidence type="ECO:0000313" key="3">
    <source>
        <dbReference type="Proteomes" id="UP000663889"/>
    </source>
</evidence>
<feature type="compositionally biased region" description="Low complexity" evidence="1">
    <location>
        <begin position="1"/>
        <end position="18"/>
    </location>
</feature>
<evidence type="ECO:0000256" key="1">
    <source>
        <dbReference type="SAM" id="MobiDB-lite"/>
    </source>
</evidence>
<protein>
    <submittedName>
        <fullName evidence="2">Uncharacterized protein</fullName>
    </submittedName>
</protein>
<name>A0A815Y2V6_9BILA</name>
<gene>
    <name evidence="2" type="ORF">SEV965_LOCUS39299</name>
</gene>
<sequence>MTAITIAGSSTGGSSLSAPYDVKLDPQLN</sequence>
<organism evidence="2 3">
    <name type="scientific">Rotaria sordida</name>
    <dbReference type="NCBI Taxonomy" id="392033"/>
    <lineage>
        <taxon>Eukaryota</taxon>
        <taxon>Metazoa</taxon>
        <taxon>Spiralia</taxon>
        <taxon>Gnathifera</taxon>
        <taxon>Rotifera</taxon>
        <taxon>Eurotatoria</taxon>
        <taxon>Bdelloidea</taxon>
        <taxon>Philodinida</taxon>
        <taxon>Philodinidae</taxon>
        <taxon>Rotaria</taxon>
    </lineage>
</organism>
<dbReference type="EMBL" id="CAJNOU010013298">
    <property type="protein sequence ID" value="CAF1564647.1"/>
    <property type="molecule type" value="Genomic_DNA"/>
</dbReference>
<feature type="region of interest" description="Disordered" evidence="1">
    <location>
        <begin position="1"/>
        <end position="29"/>
    </location>
</feature>